<dbReference type="GeneID" id="59333304"/>
<dbReference type="PANTHER" id="PTHR45964">
    <property type="entry name" value="WSCD FAMILY MEMBER CG9164"/>
    <property type="match status" value="1"/>
</dbReference>
<comment type="caution">
    <text evidence="5">The sequence shown here is derived from an EMBL/GenBank/DDBJ whole genome shotgun (WGS) entry which is preliminary data.</text>
</comment>
<dbReference type="Proteomes" id="UP000593566">
    <property type="component" value="Unassembled WGS sequence"/>
</dbReference>
<evidence type="ECO:0000259" key="4">
    <source>
        <dbReference type="PROSITE" id="PS51212"/>
    </source>
</evidence>
<keyword evidence="3" id="KW-0732">Signal</keyword>
<organism evidence="5 6">
    <name type="scientific">Letharia lupina</name>
    <dbReference type="NCBI Taxonomy" id="560253"/>
    <lineage>
        <taxon>Eukaryota</taxon>
        <taxon>Fungi</taxon>
        <taxon>Dikarya</taxon>
        <taxon>Ascomycota</taxon>
        <taxon>Pezizomycotina</taxon>
        <taxon>Lecanoromycetes</taxon>
        <taxon>OSLEUM clade</taxon>
        <taxon>Lecanoromycetidae</taxon>
        <taxon>Lecanorales</taxon>
        <taxon>Lecanorineae</taxon>
        <taxon>Parmeliaceae</taxon>
        <taxon>Letharia</taxon>
    </lineage>
</organism>
<dbReference type="PANTHER" id="PTHR45964:SF5">
    <property type="entry name" value="WSCD FAMILY MEMBER CG9164"/>
    <property type="match status" value="1"/>
</dbReference>
<dbReference type="Pfam" id="PF01822">
    <property type="entry name" value="WSC"/>
    <property type="match status" value="1"/>
</dbReference>
<proteinExistence type="predicted"/>
<sequence>MASTTALLVATFTLFSSALAFSPDQCNITSYGAPTKAACNTLLTNIAKLGTENASYLFIPSEFPTPTGLSNSTRKNFPQSWSTTGCKAALVPIEVTTASVTYDTSSYQDLASAGQIVVQECISNSTSSGGWELAGDNQDLVLHVYAAGSQIDATIAKQTGTEIAATSEDQIEDAELDDPDYDGSEDDSDGSDDNGDDDSDDDSGDDTGDDTGNDTDGDTGDDTSDNGATALGGSGTGTASGPISTGFSAKASSVAPVASARAVTSSGTFKYIGCQLDSSTSRTLSSLSWAGTELTVERCAAYCAGYQYMGVEFGSECYCGGDVDGKGVKSATVVRTSPNNCTMPCNGDATQLCGGSGWLNLYQNTNSATAGATS</sequence>
<evidence type="ECO:0000256" key="1">
    <source>
        <dbReference type="ARBA" id="ARBA00022737"/>
    </source>
</evidence>
<accession>A0A8H6FL79</accession>
<feature type="chain" id="PRO_5034517623" description="WSC domain-containing protein" evidence="3">
    <location>
        <begin position="21"/>
        <end position="374"/>
    </location>
</feature>
<protein>
    <recommendedName>
        <fullName evidence="4">WSC domain-containing protein</fullName>
    </recommendedName>
</protein>
<dbReference type="RefSeq" id="XP_037157811.1">
    <property type="nucleotide sequence ID" value="XM_037295810.1"/>
</dbReference>
<dbReference type="SMART" id="SM00321">
    <property type="entry name" value="WSC"/>
    <property type="match status" value="1"/>
</dbReference>
<dbReference type="AlphaFoldDB" id="A0A8H6FL79"/>
<dbReference type="EMBL" id="JACCJB010000002">
    <property type="protein sequence ID" value="KAF6230554.1"/>
    <property type="molecule type" value="Genomic_DNA"/>
</dbReference>
<dbReference type="InterPro" id="IPR051589">
    <property type="entry name" value="Sialate-O-sulfotransferase"/>
</dbReference>
<evidence type="ECO:0000313" key="5">
    <source>
        <dbReference type="EMBL" id="KAF6230554.1"/>
    </source>
</evidence>
<keyword evidence="6" id="KW-1185">Reference proteome</keyword>
<reference evidence="5 6" key="1">
    <citation type="journal article" date="2020" name="Genomics">
        <title>Complete, high-quality genomes from long-read metagenomic sequencing of two wolf lichen thalli reveals enigmatic genome architecture.</title>
        <authorList>
            <person name="McKenzie S.K."/>
            <person name="Walston R.F."/>
            <person name="Allen J.L."/>
        </authorList>
    </citation>
    <scope>NUCLEOTIDE SEQUENCE [LARGE SCALE GENOMIC DNA]</scope>
    <source>
        <strain evidence="5">WasteWater1</strain>
    </source>
</reference>
<evidence type="ECO:0000256" key="2">
    <source>
        <dbReference type="SAM" id="MobiDB-lite"/>
    </source>
</evidence>
<feature type="domain" description="WSC" evidence="4">
    <location>
        <begin position="268"/>
        <end position="365"/>
    </location>
</feature>
<feature type="compositionally biased region" description="Acidic residues" evidence="2">
    <location>
        <begin position="169"/>
        <end position="224"/>
    </location>
</feature>
<keyword evidence="1" id="KW-0677">Repeat</keyword>
<feature type="region of interest" description="Disordered" evidence="2">
    <location>
        <begin position="164"/>
        <end position="239"/>
    </location>
</feature>
<name>A0A8H6FL79_9LECA</name>
<evidence type="ECO:0000313" key="6">
    <source>
        <dbReference type="Proteomes" id="UP000593566"/>
    </source>
</evidence>
<evidence type="ECO:0000256" key="3">
    <source>
        <dbReference type="SAM" id="SignalP"/>
    </source>
</evidence>
<feature type="signal peptide" evidence="3">
    <location>
        <begin position="1"/>
        <end position="20"/>
    </location>
</feature>
<gene>
    <name evidence="5" type="ORF">HO133_004898</name>
</gene>
<dbReference type="PROSITE" id="PS51212">
    <property type="entry name" value="WSC"/>
    <property type="match status" value="1"/>
</dbReference>
<dbReference type="InterPro" id="IPR002889">
    <property type="entry name" value="WSC_carb-bd"/>
</dbReference>